<feature type="transmembrane region" description="Helical" evidence="1">
    <location>
        <begin position="149"/>
        <end position="172"/>
    </location>
</feature>
<organism evidence="3 4">
    <name type="scientific">Lophiotrema nucula</name>
    <dbReference type="NCBI Taxonomy" id="690887"/>
    <lineage>
        <taxon>Eukaryota</taxon>
        <taxon>Fungi</taxon>
        <taxon>Dikarya</taxon>
        <taxon>Ascomycota</taxon>
        <taxon>Pezizomycotina</taxon>
        <taxon>Dothideomycetes</taxon>
        <taxon>Pleosporomycetidae</taxon>
        <taxon>Pleosporales</taxon>
        <taxon>Lophiotremataceae</taxon>
        <taxon>Lophiotrema</taxon>
    </lineage>
</organism>
<dbReference type="InterPro" id="IPR056119">
    <property type="entry name" value="DUF7702"/>
</dbReference>
<dbReference type="OrthoDB" id="2560628at2759"/>
<sequence>MVRYGGIVNIITLIVFFFYLILALALTVRQGLGHSFAWLCIVVLALCRLAQVSLDLAATELFPPDTAANTSLESGVAILTEIGLTPLFMATASLLNMTSRPKGRRMQWILMLLHVPLVVSLILIVAGGIDPESRDGPNFAATEVTKAGMALYCACFVILVWATIVISSRLYLASSKEAKILTTIVLSLPFFVVDIVYMMCFAFESLWGSQRFNVISGWVTLQLCMQVIMEYIIVGLYLALGLELPTKAMRLAERVENEDLDRLAGTFLWKIYERVSALVAVTVLPTLRFAHWFLGRITK</sequence>
<gene>
    <name evidence="3" type="ORF">BDV96DRAFT_318897</name>
</gene>
<evidence type="ECO:0000259" key="2">
    <source>
        <dbReference type="Pfam" id="PF24800"/>
    </source>
</evidence>
<feature type="transmembrane region" description="Helical" evidence="1">
    <location>
        <begin position="108"/>
        <end position="129"/>
    </location>
</feature>
<dbReference type="PANTHER" id="PTHR42109">
    <property type="entry name" value="UNPLACED GENOMIC SCAFFOLD UM_SCAF_CONTIG_1.265, WHOLE GENOME SHOTGUN SEQUENCE"/>
    <property type="match status" value="1"/>
</dbReference>
<evidence type="ECO:0000313" key="3">
    <source>
        <dbReference type="EMBL" id="KAF2120107.1"/>
    </source>
</evidence>
<feature type="transmembrane region" description="Helical" evidence="1">
    <location>
        <begin position="184"/>
        <end position="207"/>
    </location>
</feature>
<keyword evidence="1" id="KW-0472">Membrane</keyword>
<protein>
    <recommendedName>
        <fullName evidence="2">DUF7702 domain-containing protein</fullName>
    </recommendedName>
</protein>
<dbReference type="EMBL" id="ML977314">
    <property type="protein sequence ID" value="KAF2120107.1"/>
    <property type="molecule type" value="Genomic_DNA"/>
</dbReference>
<dbReference type="AlphaFoldDB" id="A0A6A5ZMQ2"/>
<keyword evidence="1" id="KW-1133">Transmembrane helix</keyword>
<dbReference type="Proteomes" id="UP000799770">
    <property type="component" value="Unassembled WGS sequence"/>
</dbReference>
<dbReference type="Pfam" id="PF24800">
    <property type="entry name" value="DUF7702"/>
    <property type="match status" value="1"/>
</dbReference>
<dbReference type="PANTHER" id="PTHR42109:SF2">
    <property type="entry name" value="INTEGRAL MEMBRANE PROTEIN"/>
    <property type="match status" value="1"/>
</dbReference>
<reference evidence="3" key="1">
    <citation type="journal article" date="2020" name="Stud. Mycol.">
        <title>101 Dothideomycetes genomes: a test case for predicting lifestyles and emergence of pathogens.</title>
        <authorList>
            <person name="Haridas S."/>
            <person name="Albert R."/>
            <person name="Binder M."/>
            <person name="Bloem J."/>
            <person name="Labutti K."/>
            <person name="Salamov A."/>
            <person name="Andreopoulos B."/>
            <person name="Baker S."/>
            <person name="Barry K."/>
            <person name="Bills G."/>
            <person name="Bluhm B."/>
            <person name="Cannon C."/>
            <person name="Castanera R."/>
            <person name="Culley D."/>
            <person name="Daum C."/>
            <person name="Ezra D."/>
            <person name="Gonzalez J."/>
            <person name="Henrissat B."/>
            <person name="Kuo A."/>
            <person name="Liang C."/>
            <person name="Lipzen A."/>
            <person name="Lutzoni F."/>
            <person name="Magnuson J."/>
            <person name="Mondo S."/>
            <person name="Nolan M."/>
            <person name="Ohm R."/>
            <person name="Pangilinan J."/>
            <person name="Park H.-J."/>
            <person name="Ramirez L."/>
            <person name="Alfaro M."/>
            <person name="Sun H."/>
            <person name="Tritt A."/>
            <person name="Yoshinaga Y."/>
            <person name="Zwiers L.-H."/>
            <person name="Turgeon B."/>
            <person name="Goodwin S."/>
            <person name="Spatafora J."/>
            <person name="Crous P."/>
            <person name="Grigoriev I."/>
        </authorList>
    </citation>
    <scope>NUCLEOTIDE SEQUENCE</scope>
    <source>
        <strain evidence="3">CBS 627.86</strain>
    </source>
</reference>
<feature type="transmembrane region" description="Helical" evidence="1">
    <location>
        <begin position="6"/>
        <end position="28"/>
    </location>
</feature>
<proteinExistence type="predicted"/>
<feature type="transmembrane region" description="Helical" evidence="1">
    <location>
        <begin position="219"/>
        <end position="240"/>
    </location>
</feature>
<feature type="transmembrane region" description="Helical" evidence="1">
    <location>
        <begin position="35"/>
        <end position="54"/>
    </location>
</feature>
<keyword evidence="1" id="KW-0812">Transmembrane</keyword>
<feature type="transmembrane region" description="Helical" evidence="1">
    <location>
        <begin position="74"/>
        <end position="96"/>
    </location>
</feature>
<accession>A0A6A5ZMQ2</accession>
<name>A0A6A5ZMQ2_9PLEO</name>
<evidence type="ECO:0000256" key="1">
    <source>
        <dbReference type="SAM" id="Phobius"/>
    </source>
</evidence>
<feature type="domain" description="DUF7702" evidence="2">
    <location>
        <begin position="4"/>
        <end position="244"/>
    </location>
</feature>
<keyword evidence="4" id="KW-1185">Reference proteome</keyword>
<evidence type="ECO:0000313" key="4">
    <source>
        <dbReference type="Proteomes" id="UP000799770"/>
    </source>
</evidence>